<keyword evidence="1 2" id="KW-0378">Hydrolase</keyword>
<evidence type="ECO:0000313" key="3">
    <source>
        <dbReference type="Proteomes" id="UP001224775"/>
    </source>
</evidence>
<name>A0AAD9DH85_9STRA</name>
<dbReference type="Proteomes" id="UP001224775">
    <property type="component" value="Unassembled WGS sequence"/>
</dbReference>
<accession>A0AAD9DH85</accession>
<dbReference type="InterPro" id="IPR029058">
    <property type="entry name" value="AB_hydrolase_fold"/>
</dbReference>
<gene>
    <name evidence="2" type="ORF">QTG54_002431</name>
</gene>
<protein>
    <submittedName>
        <fullName evidence="2">Alpha/beta hydrolase family protein</fullName>
    </submittedName>
</protein>
<dbReference type="EMBL" id="JATAAI010000003">
    <property type="protein sequence ID" value="KAK1747087.1"/>
    <property type="molecule type" value="Genomic_DNA"/>
</dbReference>
<proteinExistence type="predicted"/>
<dbReference type="PANTHER" id="PTHR48081">
    <property type="entry name" value="AB HYDROLASE SUPERFAMILY PROTEIN C4A8.06C"/>
    <property type="match status" value="1"/>
</dbReference>
<dbReference type="GO" id="GO:0016787">
    <property type="term" value="F:hydrolase activity"/>
    <property type="evidence" value="ECO:0007669"/>
    <property type="project" value="UniProtKB-KW"/>
</dbReference>
<dbReference type="InterPro" id="IPR050300">
    <property type="entry name" value="GDXG_lipolytic_enzyme"/>
</dbReference>
<evidence type="ECO:0000313" key="2">
    <source>
        <dbReference type="EMBL" id="KAK1747087.1"/>
    </source>
</evidence>
<dbReference type="Gene3D" id="3.40.50.1820">
    <property type="entry name" value="alpha/beta hydrolase"/>
    <property type="match status" value="1"/>
</dbReference>
<keyword evidence="3" id="KW-1185">Reference proteome</keyword>
<organism evidence="2 3">
    <name type="scientific">Skeletonema marinoi</name>
    <dbReference type="NCBI Taxonomy" id="267567"/>
    <lineage>
        <taxon>Eukaryota</taxon>
        <taxon>Sar</taxon>
        <taxon>Stramenopiles</taxon>
        <taxon>Ochrophyta</taxon>
        <taxon>Bacillariophyta</taxon>
        <taxon>Coscinodiscophyceae</taxon>
        <taxon>Thalassiosirophycidae</taxon>
        <taxon>Thalassiosirales</taxon>
        <taxon>Skeletonemataceae</taxon>
        <taxon>Skeletonema</taxon>
        <taxon>Skeletonema marinoi-dohrnii complex</taxon>
    </lineage>
</organism>
<evidence type="ECO:0000256" key="1">
    <source>
        <dbReference type="ARBA" id="ARBA00022801"/>
    </source>
</evidence>
<dbReference type="AlphaFoldDB" id="A0AAD9DH85"/>
<reference evidence="2" key="1">
    <citation type="submission" date="2023-06" db="EMBL/GenBank/DDBJ databases">
        <title>Survivors Of The Sea: Transcriptome response of Skeletonema marinoi to long-term dormancy.</title>
        <authorList>
            <person name="Pinder M.I.M."/>
            <person name="Kourtchenko O."/>
            <person name="Robertson E.K."/>
            <person name="Larsson T."/>
            <person name="Maumus F."/>
            <person name="Osuna-Cruz C.M."/>
            <person name="Vancaester E."/>
            <person name="Stenow R."/>
            <person name="Vandepoele K."/>
            <person name="Ploug H."/>
            <person name="Bruchert V."/>
            <person name="Godhe A."/>
            <person name="Topel M."/>
        </authorList>
    </citation>
    <scope>NUCLEOTIDE SEQUENCE</scope>
    <source>
        <strain evidence="2">R05AC</strain>
    </source>
</reference>
<dbReference type="SUPFAM" id="SSF53474">
    <property type="entry name" value="alpha/beta-Hydrolases"/>
    <property type="match status" value="1"/>
</dbReference>
<comment type="caution">
    <text evidence="2">The sequence shown here is derived from an EMBL/GenBank/DDBJ whole genome shotgun (WGS) entry which is preliminary data.</text>
</comment>
<dbReference type="PANTHER" id="PTHR48081:SF33">
    <property type="entry name" value="KYNURENINE FORMAMIDASE"/>
    <property type="match status" value="1"/>
</dbReference>
<sequence length="289" mass="32232">MYRLVAPAFLRRNFAVAIVGYRTYPDSVNIDVQVDDIRLAFDELEDVLNECVVPVADDAMDREAAGTCDDNDNGWVGNIMMGHSSGAHIALLLFVNMLSERMKSSSSSHLAGKECNQYPWSLPHYFVGLSGPYDISDHFDFEAGRGVEQISPMKPICGYTRLNFDRASPAKRLLTNLASFREQVDSGDSTNLTMQQITPPMLLVHGIEDPVVPFTATSDAARKLKSCGLTDCHEIYLEKTEHQEVIMQFMMGGPAMDAVFDWLRGQKRHNIAIGRDGGRKVKLQLQSRL</sequence>